<protein>
    <submittedName>
        <fullName evidence="2">Uncharacterized protein</fullName>
    </submittedName>
</protein>
<comment type="caution">
    <text evidence="2">The sequence shown here is derived from an EMBL/GenBank/DDBJ whole genome shotgun (WGS) entry which is preliminary data.</text>
</comment>
<feature type="compositionally biased region" description="Basic and acidic residues" evidence="1">
    <location>
        <begin position="1"/>
        <end position="14"/>
    </location>
</feature>
<feature type="compositionally biased region" description="Acidic residues" evidence="1">
    <location>
        <begin position="571"/>
        <end position="582"/>
    </location>
</feature>
<organism evidence="2 3">
    <name type="scientific">Folsomia candida</name>
    <name type="common">Springtail</name>
    <dbReference type="NCBI Taxonomy" id="158441"/>
    <lineage>
        <taxon>Eukaryota</taxon>
        <taxon>Metazoa</taxon>
        <taxon>Ecdysozoa</taxon>
        <taxon>Arthropoda</taxon>
        <taxon>Hexapoda</taxon>
        <taxon>Collembola</taxon>
        <taxon>Entomobryomorpha</taxon>
        <taxon>Isotomoidea</taxon>
        <taxon>Isotomidae</taxon>
        <taxon>Proisotominae</taxon>
        <taxon>Folsomia</taxon>
    </lineage>
</organism>
<keyword evidence="3" id="KW-1185">Reference proteome</keyword>
<dbReference type="EMBL" id="LNIX01000021">
    <property type="protein sequence ID" value="OXA43599.1"/>
    <property type="molecule type" value="Genomic_DNA"/>
</dbReference>
<reference evidence="2 3" key="1">
    <citation type="submission" date="2015-12" db="EMBL/GenBank/DDBJ databases">
        <title>The genome of Folsomia candida.</title>
        <authorList>
            <person name="Faddeeva A."/>
            <person name="Derks M.F."/>
            <person name="Anvar Y."/>
            <person name="Smit S."/>
            <person name="Van Straalen N."/>
            <person name="Roelofs D."/>
        </authorList>
    </citation>
    <scope>NUCLEOTIDE SEQUENCE [LARGE SCALE GENOMIC DNA]</scope>
    <source>
        <strain evidence="2 3">VU population</strain>
        <tissue evidence="2">Whole body</tissue>
    </source>
</reference>
<dbReference type="AlphaFoldDB" id="A0A226DEK7"/>
<feature type="compositionally biased region" description="Basic and acidic residues" evidence="1">
    <location>
        <begin position="62"/>
        <end position="71"/>
    </location>
</feature>
<sequence length="621" mass="69970">MEEEGHSSGEDFVVRRPPVAPMMEGEEVVAGPSSNKRPHFCQIVASGEEKAPTRSHWLSQPSRDKDKEKRKSVTTGSLAREDDDFEPVSWFYFPKVEEEIHDEGSGGIYVRTGELAEEFEIRYTGGASESRIGKTKTDEGVDLIRKTILQLVEEEGLTDEERELLFTKIFEKGGRVPVVGKPDWNLIIHKAPTTGIIHLCLEKKHRSYGEQTYIAERICTKRGCYQYKSTLSSEVLPKCAVHKDKVIYMVVGLTPYGGKDALVLKHMKFVNSVPLDSSDFVIKQEAKLRMTHLVSHYPNWVNYCATKEVHLLPKEISMHHYDNEQDALKRLALESTIGMMMQLAPGTMPFTNLDDVIPLSYGMEDEIDTRLKELGMHLKILRKLKPEENVTYPFQGEYLLGTPAAETQQPEKGTAFLYTITSRDMLYFGQSDTPDFKSRLDRSRRDGASAYKRITEAKTYPPGIKAPTMTCTLLAKCDVKDKDTIEAKMIIAGYIAYLLGLRNPLRPQNCSARCYSTNKCVLLSLVDSGAWSEICEFIKLFWRVEPMFGRSEKQLRVKNRVTMNEAQERSEGEDESSEDEDYNPEKDKHNPSDSSDSEVGLVTDSESSVVSGSGGSGSDSD</sequence>
<feature type="region of interest" description="Disordered" evidence="1">
    <location>
        <begin position="1"/>
        <end position="79"/>
    </location>
</feature>
<evidence type="ECO:0000313" key="3">
    <source>
        <dbReference type="Proteomes" id="UP000198287"/>
    </source>
</evidence>
<accession>A0A226DEK7</accession>
<dbReference type="Proteomes" id="UP000198287">
    <property type="component" value="Unassembled WGS sequence"/>
</dbReference>
<evidence type="ECO:0000256" key="1">
    <source>
        <dbReference type="SAM" id="MobiDB-lite"/>
    </source>
</evidence>
<feature type="compositionally biased region" description="Gly residues" evidence="1">
    <location>
        <begin position="612"/>
        <end position="621"/>
    </location>
</feature>
<evidence type="ECO:0000313" key="2">
    <source>
        <dbReference type="EMBL" id="OXA43599.1"/>
    </source>
</evidence>
<feature type="region of interest" description="Disordered" evidence="1">
    <location>
        <begin position="559"/>
        <end position="621"/>
    </location>
</feature>
<name>A0A226DEK7_FOLCA</name>
<proteinExistence type="predicted"/>
<gene>
    <name evidence="2" type="ORF">Fcan01_21410</name>
</gene>